<feature type="signal peptide" evidence="8">
    <location>
        <begin position="1"/>
        <end position="23"/>
    </location>
</feature>
<keyword evidence="4 8" id="KW-0732">Signal</keyword>
<sequence>MNLSILRFHAIVAAAMFATIAFGEHTSNWAVLVCTSRFWFNYRHLANVLSMYRTVKRLGIPDSQIILMLPDDMACNPRNAFPGTVYSNSDRAVDLYGDNIEVDYRGYEVTVENFIRLLTDRVGAEMPRSKRLLTDDRSNILVYMTGHGGNEFLKFQDAEEIGAFDLANAFEEMWEKKRYHEILFMIDTCQANTMYSRLYSPNIIATGSSKLDQSSYSHHADNDVGVAVIDRYTYYNLEFLENNVKDLNSQKTVGELFDSYDFGKIHSHAGVRYDLFPGGEENARSRLITDFFGNIQNVEVDRSGNLTLEEDLLALSKKIALLQQKEAEAAKESVGEKVSAKAPASAPTEAARKIQKAKALTDDNWWTKKVVGATALAEYPRSRGPDEGADEEELQSQYTLSYRASGLIRPDPTINAQLCSISGIRVAGPPANDENWFPGVGNGGCIYAIGEHIDRQSAMIAGMRVRSFKAWKTLWGLGAQLPLPDSNEEDGYRNMNERIQAFSWAKEVDTGRGLLAYFDDAEEVAVMAVQHFSQTKEGDPSSEETRWDIQEVGRFDGRGRHIKEDALDITDPDYVPHGSAFSLKWSPWFNSQGKRVAILAYLAKNHVGFRKITILGNWERGHPPHIEVEKADMAAICMFLSTDAYIEWEDLIVYDDDKPVARGVVADPFNVKPFQVSFVGDAEELAGAHYTWECSTTYPKEDEIVSSNPISGLLIHDQGIGHTGSVPYYSIVRLSATSRNQDWFQTNLPDSEASVPKWATRIRKQTTRLVARAVALEGLDSDSDDSEDDLMDEDTTQLQVPESRYRIWGMVQSPGGGTTAVLVSRYSTLHPERRALCKLMFSRRDEERGEDDAATLSKPLTTEGQVWEWMYGNAPEVLGTTATRKISPELNNSLLREQFRDVAAGQHCVFCDAALRLEEEEAKCENGHLFARCASTGLAIMAPDISRICAVCELRCLKVSELKRVVETHFGPGANVQASGEVCGGCGEQQNRFSSRSMIWIWLMVQGIPLYLFFEGVLLIHPSYGDAFMFLSDFLKPADSGIRSLASKPFLFVVGPEAKEFHVHKELIGRLSPVLNALVNGNMREAREGRVVWADLDVDTFVRFAKFAYSGDYSEAEPVLIREPELDTEDNHSPIKSYTRDSNGYASSSAQDSDDSRSTRSDSEEMRDGNDSGEDEDLDDDDDSSEDTPTGYHSPAGDGASSSEASTTVDRMSTRNGGNRPPFTYTYTYEYCEWKLPAAVGEFIQSYQSNNDQQNGILQLAEDSGLSRRKRRCPDQSYMLDVTTPIGKRFEAMRNFARPPYNSSMIHGGSPAVTSLQSTQEGKYSYLPVFLSHARLYILADKYGVEDLRRLSICRLHCILYYFYFDQYHIPDIVALAQELFENTVEDDIAREIIVEYFVCFIEYIRDTPEVKELLRKGGDFPVALVSRVAMRL</sequence>
<accession>A0A365N7H3</accession>
<evidence type="ECO:0000256" key="5">
    <source>
        <dbReference type="PIRSR" id="PIRSR019663-1"/>
    </source>
</evidence>
<gene>
    <name evidence="10" type="ORF">FPRO05_01488</name>
</gene>
<dbReference type="UniPathway" id="UPA00196"/>
<evidence type="ECO:0000256" key="2">
    <source>
        <dbReference type="ARBA" id="ARBA00009941"/>
    </source>
</evidence>
<feature type="region of interest" description="Disordered" evidence="7">
    <location>
        <begin position="1123"/>
        <end position="1222"/>
    </location>
</feature>
<feature type="domain" description="BTB" evidence="9">
    <location>
        <begin position="1048"/>
        <end position="1117"/>
    </location>
</feature>
<dbReference type="Proteomes" id="UP000251714">
    <property type="component" value="Unassembled WGS sequence"/>
</dbReference>
<comment type="pathway">
    <text evidence="1">Glycolipid biosynthesis; glycosylphosphatidylinositol-anchor biosynthesis.</text>
</comment>
<feature type="coiled-coil region" evidence="6">
    <location>
        <begin position="305"/>
        <end position="332"/>
    </location>
</feature>
<dbReference type="PANTHER" id="PTHR48067:SF1">
    <property type="entry name" value="GPI-ANCHOR TRANSAMIDASE"/>
    <property type="match status" value="1"/>
</dbReference>
<dbReference type="EMBL" id="PKMI01000017">
    <property type="protein sequence ID" value="RBA16764.1"/>
    <property type="molecule type" value="Genomic_DNA"/>
</dbReference>
<dbReference type="Pfam" id="PF12657">
    <property type="entry name" value="TFIIIC_delta"/>
    <property type="match status" value="1"/>
</dbReference>
<comment type="similarity">
    <text evidence="2">Belongs to the peptidase C13 family.</text>
</comment>
<feature type="chain" id="PRO_5016635608" description="BTB domain-containing protein" evidence="8">
    <location>
        <begin position="24"/>
        <end position="1433"/>
    </location>
</feature>
<reference evidence="10 11" key="1">
    <citation type="submission" date="2017-12" db="EMBL/GenBank/DDBJ databases">
        <title>Genome sequence of the mycotoxigenic crop pathogen Fusarium proliferatum, strain ITEM 2341 from Date Palm.</title>
        <authorList>
            <person name="Almiman B.F."/>
            <person name="Shittu T.A."/>
            <person name="Muthumeenakshi S."/>
            <person name="Baroncelli R."/>
            <person name="Sreenivasaprasada S."/>
        </authorList>
    </citation>
    <scope>NUCLEOTIDE SEQUENCE [LARGE SCALE GENOMIC DNA]</scope>
    <source>
        <strain evidence="10 11">ITEM 2341</strain>
    </source>
</reference>
<evidence type="ECO:0000256" key="1">
    <source>
        <dbReference type="ARBA" id="ARBA00004687"/>
    </source>
</evidence>
<dbReference type="SUPFAM" id="SSF54695">
    <property type="entry name" value="POZ domain"/>
    <property type="match status" value="1"/>
</dbReference>
<name>A0A365N7H3_GIBIN</name>
<dbReference type="PIRSF" id="PIRSF500138">
    <property type="entry name" value="GPI8"/>
    <property type="match status" value="1"/>
</dbReference>
<dbReference type="Gene3D" id="3.30.710.10">
    <property type="entry name" value="Potassium Channel Kv1.1, Chain A"/>
    <property type="match status" value="1"/>
</dbReference>
<feature type="compositionally biased region" description="Polar residues" evidence="7">
    <location>
        <begin position="1134"/>
        <end position="1145"/>
    </location>
</feature>
<comment type="caution">
    <text evidence="10">The sequence shown here is derived from an EMBL/GenBank/DDBJ whole genome shotgun (WGS) entry which is preliminary data.</text>
</comment>
<evidence type="ECO:0000256" key="6">
    <source>
        <dbReference type="SAM" id="Coils"/>
    </source>
</evidence>
<dbReference type="PIRSF" id="PIRSF019663">
    <property type="entry name" value="Legumain"/>
    <property type="match status" value="1"/>
</dbReference>
<evidence type="ECO:0000256" key="8">
    <source>
        <dbReference type="SAM" id="SignalP"/>
    </source>
</evidence>
<dbReference type="GO" id="GO:0006506">
    <property type="term" value="P:GPI anchor biosynthetic process"/>
    <property type="evidence" value="ECO:0007669"/>
    <property type="project" value="UniProtKB-UniPathway"/>
</dbReference>
<evidence type="ECO:0000313" key="11">
    <source>
        <dbReference type="Proteomes" id="UP000251714"/>
    </source>
</evidence>
<dbReference type="PROSITE" id="PS50097">
    <property type="entry name" value="BTB"/>
    <property type="match status" value="1"/>
</dbReference>
<feature type="compositionally biased region" description="Polar residues" evidence="7">
    <location>
        <begin position="1200"/>
        <end position="1217"/>
    </location>
</feature>
<dbReference type="Pfam" id="PF01650">
    <property type="entry name" value="Peptidase_C13"/>
    <property type="match status" value="1"/>
</dbReference>
<dbReference type="InterPro" id="IPR028361">
    <property type="entry name" value="GPI_transamidase"/>
</dbReference>
<dbReference type="InterPro" id="IPR001096">
    <property type="entry name" value="Peptidase_C13"/>
</dbReference>
<feature type="compositionally biased region" description="Basic and acidic residues" evidence="7">
    <location>
        <begin position="1154"/>
        <end position="1170"/>
    </location>
</feature>
<feature type="active site" evidence="5">
    <location>
        <position position="147"/>
    </location>
</feature>
<feature type="active site" description="Nucleophile" evidence="5">
    <location>
        <position position="189"/>
    </location>
</feature>
<dbReference type="GO" id="GO:0006508">
    <property type="term" value="P:proteolysis"/>
    <property type="evidence" value="ECO:0007669"/>
    <property type="project" value="InterPro"/>
</dbReference>
<feature type="compositionally biased region" description="Basic and acidic residues" evidence="7">
    <location>
        <begin position="1123"/>
        <end position="1133"/>
    </location>
</feature>
<evidence type="ECO:0000256" key="7">
    <source>
        <dbReference type="SAM" id="MobiDB-lite"/>
    </source>
</evidence>
<dbReference type="PRINTS" id="PR00776">
    <property type="entry name" value="HEMOGLOBNASE"/>
</dbReference>
<dbReference type="GO" id="GO:0042765">
    <property type="term" value="C:GPI-anchor transamidase complex"/>
    <property type="evidence" value="ECO:0007669"/>
    <property type="project" value="InterPro"/>
</dbReference>
<keyword evidence="3" id="KW-0337">GPI-anchor biosynthesis</keyword>
<evidence type="ECO:0000256" key="4">
    <source>
        <dbReference type="ARBA" id="ARBA00022729"/>
    </source>
</evidence>
<evidence type="ECO:0000313" key="10">
    <source>
        <dbReference type="EMBL" id="RBA16764.1"/>
    </source>
</evidence>
<dbReference type="InterPro" id="IPR024761">
    <property type="entry name" value="TFIIIC_delta_N"/>
</dbReference>
<dbReference type="PANTHER" id="PTHR48067">
    <property type="entry name" value="GPI-ANCHOR TRANSAMIDASE"/>
    <property type="match status" value="1"/>
</dbReference>
<keyword evidence="6" id="KW-0175">Coiled coil</keyword>
<dbReference type="InterPro" id="IPR000210">
    <property type="entry name" value="BTB/POZ_dom"/>
</dbReference>
<dbReference type="Pfam" id="PF12660">
    <property type="entry name" value="zf-TFIIIC"/>
    <property type="match status" value="1"/>
</dbReference>
<dbReference type="GO" id="GO:0003923">
    <property type="term" value="F:GPI-anchor transamidase activity"/>
    <property type="evidence" value="ECO:0007669"/>
    <property type="project" value="InterPro"/>
</dbReference>
<organism evidence="10 11">
    <name type="scientific">Gibberella intermedia</name>
    <name type="common">Bulb rot disease fungus</name>
    <name type="synonym">Fusarium proliferatum</name>
    <dbReference type="NCBI Taxonomy" id="948311"/>
    <lineage>
        <taxon>Eukaryota</taxon>
        <taxon>Fungi</taxon>
        <taxon>Dikarya</taxon>
        <taxon>Ascomycota</taxon>
        <taxon>Pezizomycotina</taxon>
        <taxon>Sordariomycetes</taxon>
        <taxon>Hypocreomycetidae</taxon>
        <taxon>Hypocreales</taxon>
        <taxon>Nectriaceae</taxon>
        <taxon>Fusarium</taxon>
        <taxon>Fusarium fujikuroi species complex</taxon>
    </lineage>
</organism>
<dbReference type="Gene3D" id="3.40.50.1460">
    <property type="match status" value="1"/>
</dbReference>
<evidence type="ECO:0000256" key="3">
    <source>
        <dbReference type="ARBA" id="ARBA00022502"/>
    </source>
</evidence>
<protein>
    <recommendedName>
        <fullName evidence="9">BTB domain-containing protein</fullName>
    </recommendedName>
</protein>
<evidence type="ECO:0000259" key="9">
    <source>
        <dbReference type="PROSITE" id="PS50097"/>
    </source>
</evidence>
<feature type="compositionally biased region" description="Acidic residues" evidence="7">
    <location>
        <begin position="1171"/>
        <end position="1186"/>
    </location>
</feature>
<dbReference type="InterPro" id="IPR011333">
    <property type="entry name" value="SKP1/BTB/POZ_sf"/>
</dbReference>
<dbReference type="FunFam" id="3.40.50.1460:FF:000003">
    <property type="entry name" value="GPI-anchor transamidase"/>
    <property type="match status" value="1"/>
</dbReference>
<dbReference type="GO" id="GO:0016255">
    <property type="term" value="P:attachment of GPI anchor to protein"/>
    <property type="evidence" value="ECO:0007669"/>
    <property type="project" value="InterPro"/>
</dbReference>
<proteinExistence type="inferred from homology"/>
<dbReference type="InterPro" id="IPR024764">
    <property type="entry name" value="TFIIIC_Znf"/>
</dbReference>